<dbReference type="Pfam" id="PF00270">
    <property type="entry name" value="DEAD"/>
    <property type="match status" value="1"/>
</dbReference>
<proteinExistence type="inferred from homology"/>
<dbReference type="GO" id="GO:0005524">
    <property type="term" value="F:ATP binding"/>
    <property type="evidence" value="ECO:0007669"/>
    <property type="project" value="UniProtKB-KW"/>
</dbReference>
<evidence type="ECO:0000256" key="5">
    <source>
        <dbReference type="RuleBase" id="RU000492"/>
    </source>
</evidence>
<dbReference type="InterPro" id="IPR001650">
    <property type="entry name" value="Helicase_C-like"/>
</dbReference>
<dbReference type="GO" id="GO:0043186">
    <property type="term" value="C:P granule"/>
    <property type="evidence" value="ECO:0007669"/>
    <property type="project" value="UniProtKB-ARBA"/>
</dbReference>
<dbReference type="EMBL" id="UYYG01001156">
    <property type="protein sequence ID" value="VDN56684.1"/>
    <property type="molecule type" value="Genomic_DNA"/>
</dbReference>
<evidence type="ECO:0000256" key="6">
    <source>
        <dbReference type="SAM" id="Coils"/>
    </source>
</evidence>
<dbReference type="SMART" id="SM00490">
    <property type="entry name" value="HELICc"/>
    <property type="match status" value="1"/>
</dbReference>
<comment type="similarity">
    <text evidence="5">Belongs to the DEAD box helicase family.</text>
</comment>
<dbReference type="InterPro" id="IPR000629">
    <property type="entry name" value="RNA-helicase_DEAD-box_CS"/>
</dbReference>
<dbReference type="PROSITE" id="PS51194">
    <property type="entry name" value="HELICASE_CTER"/>
    <property type="match status" value="1"/>
</dbReference>
<dbReference type="Proteomes" id="UP000038040">
    <property type="component" value="Unplaced"/>
</dbReference>
<dbReference type="GO" id="GO:0005829">
    <property type="term" value="C:cytosol"/>
    <property type="evidence" value="ECO:0007669"/>
    <property type="project" value="TreeGrafter"/>
</dbReference>
<keyword evidence="6" id="KW-0175">Coiled coil</keyword>
<dbReference type="PANTHER" id="PTHR47959">
    <property type="entry name" value="ATP-DEPENDENT RNA HELICASE RHLE-RELATED"/>
    <property type="match status" value="1"/>
</dbReference>
<organism evidence="11 13">
    <name type="scientific">Dracunculus medinensis</name>
    <name type="common">Guinea worm</name>
    <dbReference type="NCBI Taxonomy" id="318479"/>
    <lineage>
        <taxon>Eukaryota</taxon>
        <taxon>Metazoa</taxon>
        <taxon>Ecdysozoa</taxon>
        <taxon>Nematoda</taxon>
        <taxon>Chromadorea</taxon>
        <taxon>Rhabditida</taxon>
        <taxon>Spirurina</taxon>
        <taxon>Dracunculoidea</taxon>
        <taxon>Dracunculidae</taxon>
        <taxon>Dracunculus</taxon>
    </lineage>
</organism>
<dbReference type="InterPro" id="IPR014001">
    <property type="entry name" value="Helicase_ATP-bd"/>
</dbReference>
<keyword evidence="12" id="KW-1185">Reference proteome</keyword>
<gene>
    <name evidence="10" type="ORF">DME_LOCUS6657</name>
</gene>
<evidence type="ECO:0000256" key="4">
    <source>
        <dbReference type="ARBA" id="ARBA00022840"/>
    </source>
</evidence>
<dbReference type="STRING" id="318479.A0A0N4U5Y6"/>
<keyword evidence="3 5" id="KW-0347">Helicase</keyword>
<dbReference type="AlphaFoldDB" id="A0A0N4U5Y6"/>
<feature type="domain" description="Helicase C-terminal" evidence="9">
    <location>
        <begin position="116"/>
        <end position="297"/>
    </location>
</feature>
<evidence type="ECO:0000256" key="7">
    <source>
        <dbReference type="SAM" id="MobiDB-lite"/>
    </source>
</evidence>
<keyword evidence="2 5" id="KW-0378">Hydrolase</keyword>
<evidence type="ECO:0000259" key="9">
    <source>
        <dbReference type="PROSITE" id="PS51194"/>
    </source>
</evidence>
<evidence type="ECO:0000313" key="13">
    <source>
        <dbReference type="WBParaSite" id="DME_0000229701-mRNA-1"/>
    </source>
</evidence>
<evidence type="ECO:0000313" key="10">
    <source>
        <dbReference type="EMBL" id="VDN56684.1"/>
    </source>
</evidence>
<evidence type="ECO:0000256" key="1">
    <source>
        <dbReference type="ARBA" id="ARBA00022741"/>
    </source>
</evidence>
<feature type="region of interest" description="Disordered" evidence="7">
    <location>
        <begin position="324"/>
        <end position="352"/>
    </location>
</feature>
<dbReference type="PANTHER" id="PTHR47959:SF1">
    <property type="entry name" value="ATP-DEPENDENT RNA HELICASE DBPA"/>
    <property type="match status" value="1"/>
</dbReference>
<dbReference type="GO" id="GO:0003724">
    <property type="term" value="F:RNA helicase activity"/>
    <property type="evidence" value="ECO:0007669"/>
    <property type="project" value="TreeGrafter"/>
</dbReference>
<sequence>MWVFFLGGLDIKAQESALRQQPDIVIATPGRLIDHLHNSPNFSLHNVEVLVLDEADRMLDEAFSIQMKEIVRLCARNRQTLLFSATMTDQIEDLASVSLTNPVKLFIDENTKTSLKLRQEFIRIRQNRESDREAIVVALITRTFTDHTILFVKTKKDCQRLNIILGLLGVKVGQLHSGLSQSQRIETLSNFKRNVLDVLVSTDLASRGLDIEGVLTVINMNTPSSLKQYVHRVGRTARAGRVGRSITLVGEDERKVLKEIVASNQTTTLKQRLVDSSVIDAYKKRIEQLKESIEEIEEEEKAERAMRLAQQEIERSNQKLLDGKTEKRQWIKQGKPDKKKIKQEKKKLTADPKLDEEEKRLRHIANYQIRQAKRAGRDKKIHVFDERNEGEKRRQKKKKKGKLAKNFIDELTSIERKDVKRFRYGSVDFFNFFILKSFKENSNISNIHSRL</sequence>
<evidence type="ECO:0000313" key="12">
    <source>
        <dbReference type="Proteomes" id="UP000274756"/>
    </source>
</evidence>
<accession>A0A0N4U5Y6</accession>
<dbReference type="SUPFAM" id="SSF52540">
    <property type="entry name" value="P-loop containing nucleoside triphosphate hydrolases"/>
    <property type="match status" value="1"/>
</dbReference>
<feature type="domain" description="Helicase ATP-binding" evidence="8">
    <location>
        <begin position="1"/>
        <end position="105"/>
    </location>
</feature>
<keyword evidence="4 5" id="KW-0067">ATP-binding</keyword>
<dbReference type="Gene3D" id="3.40.50.300">
    <property type="entry name" value="P-loop containing nucleotide triphosphate hydrolases"/>
    <property type="match status" value="2"/>
</dbReference>
<evidence type="ECO:0000256" key="3">
    <source>
        <dbReference type="ARBA" id="ARBA00022806"/>
    </source>
</evidence>
<dbReference type="GO" id="GO:0003676">
    <property type="term" value="F:nucleic acid binding"/>
    <property type="evidence" value="ECO:0007669"/>
    <property type="project" value="InterPro"/>
</dbReference>
<reference evidence="13" key="1">
    <citation type="submission" date="2017-02" db="UniProtKB">
        <authorList>
            <consortium name="WormBaseParasite"/>
        </authorList>
    </citation>
    <scope>IDENTIFICATION</scope>
</reference>
<protein>
    <submittedName>
        <fullName evidence="13">ATP-dependent RNA helicase DDX27</fullName>
    </submittedName>
</protein>
<dbReference type="GO" id="GO:0016787">
    <property type="term" value="F:hydrolase activity"/>
    <property type="evidence" value="ECO:0007669"/>
    <property type="project" value="UniProtKB-KW"/>
</dbReference>
<dbReference type="InterPro" id="IPR011545">
    <property type="entry name" value="DEAD/DEAH_box_helicase_dom"/>
</dbReference>
<dbReference type="OrthoDB" id="10259843at2759"/>
<evidence type="ECO:0000259" key="8">
    <source>
        <dbReference type="PROSITE" id="PS51192"/>
    </source>
</evidence>
<dbReference type="WBParaSite" id="DME_0000229701-mRNA-1">
    <property type="protein sequence ID" value="DME_0000229701-mRNA-1"/>
    <property type="gene ID" value="DME_0000229701"/>
</dbReference>
<dbReference type="CDD" id="cd18787">
    <property type="entry name" value="SF2_C_DEAD"/>
    <property type="match status" value="1"/>
</dbReference>
<keyword evidence="1 5" id="KW-0547">Nucleotide-binding</keyword>
<evidence type="ECO:0000313" key="11">
    <source>
        <dbReference type="Proteomes" id="UP000038040"/>
    </source>
</evidence>
<reference evidence="10 12" key="2">
    <citation type="submission" date="2018-11" db="EMBL/GenBank/DDBJ databases">
        <authorList>
            <consortium name="Pathogen Informatics"/>
        </authorList>
    </citation>
    <scope>NUCLEOTIDE SEQUENCE [LARGE SCALE GENOMIC DNA]</scope>
</reference>
<feature type="coiled-coil region" evidence="6">
    <location>
        <begin position="279"/>
        <end position="319"/>
    </location>
</feature>
<name>A0A0N4U5Y6_DRAME</name>
<dbReference type="InterPro" id="IPR050079">
    <property type="entry name" value="DEAD_box_RNA_helicase"/>
</dbReference>
<evidence type="ECO:0000256" key="2">
    <source>
        <dbReference type="ARBA" id="ARBA00022801"/>
    </source>
</evidence>
<dbReference type="PROSITE" id="PS51192">
    <property type="entry name" value="HELICASE_ATP_BIND_1"/>
    <property type="match status" value="1"/>
</dbReference>
<dbReference type="PROSITE" id="PS00039">
    <property type="entry name" value="DEAD_ATP_HELICASE"/>
    <property type="match status" value="1"/>
</dbReference>
<dbReference type="InterPro" id="IPR027417">
    <property type="entry name" value="P-loop_NTPase"/>
</dbReference>
<dbReference type="Proteomes" id="UP000274756">
    <property type="component" value="Unassembled WGS sequence"/>
</dbReference>
<dbReference type="Pfam" id="PF00271">
    <property type="entry name" value="Helicase_C"/>
    <property type="match status" value="1"/>
</dbReference>